<dbReference type="EMBL" id="QOQF01000025">
    <property type="protein sequence ID" value="RCL76093.1"/>
    <property type="molecule type" value="Genomic_DNA"/>
</dbReference>
<evidence type="ECO:0000313" key="2">
    <source>
        <dbReference type="Proteomes" id="UP000252132"/>
    </source>
</evidence>
<protein>
    <submittedName>
        <fullName evidence="1">Uncharacterized protein</fullName>
    </submittedName>
</protein>
<organism evidence="1 2">
    <name type="scientific">PS1 clade bacterium</name>
    <dbReference type="NCBI Taxonomy" id="2175152"/>
    <lineage>
        <taxon>Bacteria</taxon>
        <taxon>Pseudomonadati</taxon>
        <taxon>Pseudomonadota</taxon>
        <taxon>Alphaproteobacteria</taxon>
        <taxon>PS1 clade</taxon>
    </lineage>
</organism>
<proteinExistence type="predicted"/>
<comment type="caution">
    <text evidence="1">The sequence shown here is derived from an EMBL/GenBank/DDBJ whole genome shotgun (WGS) entry which is preliminary data.</text>
</comment>
<evidence type="ECO:0000313" key="1">
    <source>
        <dbReference type="EMBL" id="RCL76093.1"/>
    </source>
</evidence>
<name>A0A368DXS9_9PROT</name>
<gene>
    <name evidence="1" type="ORF">DBW69_05680</name>
</gene>
<dbReference type="Proteomes" id="UP000252132">
    <property type="component" value="Unassembled WGS sequence"/>
</dbReference>
<reference evidence="1 2" key="1">
    <citation type="journal article" date="2018" name="Microbiome">
        <title>Fine metagenomic profile of the Mediterranean stratified and mixed water columns revealed by assembly and recruitment.</title>
        <authorList>
            <person name="Haro-Moreno J.M."/>
            <person name="Lopez-Perez M."/>
            <person name="De La Torre J.R."/>
            <person name="Picazo A."/>
            <person name="Camacho A."/>
            <person name="Rodriguez-Valera F."/>
        </authorList>
    </citation>
    <scope>NUCLEOTIDE SEQUENCE [LARGE SCALE GENOMIC DNA]</scope>
    <source>
        <strain evidence="1">MED-G55</strain>
    </source>
</reference>
<dbReference type="AlphaFoldDB" id="A0A368DXS9"/>
<sequence length="284" mass="31190">MMQMQPALFQSEIGMRLPFSKIDQYFQALGPKQSEGMLLAVDLPDLTNSDDFSETLDAGFNKLSSMNASYMIGIQNLQTSQLPHLKAVLNPMNNPPVSIVAGLSHAEGVNSGILSVIFLPDAVDEMLEAYETTQQRLMKYTRTLSVSEDDSLELVGLFESAAQLYLNNGTNFCLQLSGLMEACRLLKINAGDMVKRLPETAVQLISLGGVNTQYPSVSSAMSHDIRVLYGHCLTRFGPQKTLVNFQDFLDARAQGQEPFAHLERACRSAGTLGPEMGQAQLEKF</sequence>
<accession>A0A368DXS9</accession>